<evidence type="ECO:0000313" key="3">
    <source>
        <dbReference type="Proteomes" id="UP000797356"/>
    </source>
</evidence>
<feature type="compositionally biased region" description="Low complexity" evidence="1">
    <location>
        <begin position="92"/>
        <end position="116"/>
    </location>
</feature>
<comment type="caution">
    <text evidence="2">The sequence shown here is derived from an EMBL/GenBank/DDBJ whole genome shotgun (WGS) entry which is preliminary data.</text>
</comment>
<keyword evidence="3" id="KW-1185">Reference proteome</keyword>
<feature type="compositionally biased region" description="Basic and acidic residues" evidence="1">
    <location>
        <begin position="66"/>
        <end position="76"/>
    </location>
</feature>
<name>A0A8K0IIV7_COCNU</name>
<reference evidence="2" key="1">
    <citation type="journal article" date="2017" name="Gigascience">
        <title>The genome draft of coconut (Cocos nucifera).</title>
        <authorList>
            <person name="Xiao Y."/>
            <person name="Xu P."/>
            <person name="Fan H."/>
            <person name="Baudouin L."/>
            <person name="Xia W."/>
            <person name="Bocs S."/>
            <person name="Xu J."/>
            <person name="Li Q."/>
            <person name="Guo A."/>
            <person name="Zhou L."/>
            <person name="Li J."/>
            <person name="Wu Y."/>
            <person name="Ma Z."/>
            <person name="Armero A."/>
            <person name="Issali A.E."/>
            <person name="Liu N."/>
            <person name="Peng M."/>
            <person name="Yang Y."/>
        </authorList>
    </citation>
    <scope>NUCLEOTIDE SEQUENCE</scope>
    <source>
        <tissue evidence="2">Spear leaf of Hainan Tall coconut</tissue>
    </source>
</reference>
<evidence type="ECO:0000313" key="2">
    <source>
        <dbReference type="EMBL" id="KAG1360733.1"/>
    </source>
</evidence>
<sequence length="187" mass="19634">MEAKGRGAIEDSWNSAQVDGATRKDGVSCTRRTAIERNHAGKDIAGRTVAAERYEHTVGRGGSTPRRAESTIERTRSTVGRTSSTIRRDSRASSTSAAAGSGNRTSSSSSAAVGRTGRADSIVTGRIGRVGSAATMRGASSSSARVGSTTGKTAIRDGRGRFIPSKRAILVYMPNSRNDQRMKQDNG</sequence>
<dbReference type="Proteomes" id="UP000797356">
    <property type="component" value="Chromosome 9"/>
</dbReference>
<organism evidence="2 3">
    <name type="scientific">Cocos nucifera</name>
    <name type="common">Coconut palm</name>
    <dbReference type="NCBI Taxonomy" id="13894"/>
    <lineage>
        <taxon>Eukaryota</taxon>
        <taxon>Viridiplantae</taxon>
        <taxon>Streptophyta</taxon>
        <taxon>Embryophyta</taxon>
        <taxon>Tracheophyta</taxon>
        <taxon>Spermatophyta</taxon>
        <taxon>Magnoliopsida</taxon>
        <taxon>Liliopsida</taxon>
        <taxon>Arecaceae</taxon>
        <taxon>Arecoideae</taxon>
        <taxon>Cocoseae</taxon>
        <taxon>Attaleinae</taxon>
        <taxon>Cocos</taxon>
    </lineage>
</organism>
<dbReference type="AlphaFoldDB" id="A0A8K0IIV7"/>
<gene>
    <name evidence="2" type="ORF">COCNU_09G001960</name>
</gene>
<feature type="compositionally biased region" description="Basic and acidic residues" evidence="1">
    <location>
        <begin position="33"/>
        <end position="58"/>
    </location>
</feature>
<feature type="compositionally biased region" description="Low complexity" evidence="1">
    <location>
        <begin position="137"/>
        <end position="150"/>
    </location>
</feature>
<dbReference type="EMBL" id="CM017880">
    <property type="protein sequence ID" value="KAG1360733.1"/>
    <property type="molecule type" value="Genomic_DNA"/>
</dbReference>
<evidence type="ECO:0000256" key="1">
    <source>
        <dbReference type="SAM" id="MobiDB-lite"/>
    </source>
</evidence>
<protein>
    <submittedName>
        <fullName evidence="2">Uncharacterized protein</fullName>
    </submittedName>
</protein>
<feature type="region of interest" description="Disordered" evidence="1">
    <location>
        <begin position="1"/>
        <end position="157"/>
    </location>
</feature>
<proteinExistence type="predicted"/>
<accession>A0A8K0IIV7</accession>
<reference evidence="2" key="2">
    <citation type="submission" date="2019-07" db="EMBL/GenBank/DDBJ databases">
        <authorList>
            <person name="Yang Y."/>
            <person name="Bocs S."/>
            <person name="Baudouin L."/>
        </authorList>
    </citation>
    <scope>NUCLEOTIDE SEQUENCE</scope>
    <source>
        <tissue evidence="2">Spear leaf of Hainan Tall coconut</tissue>
    </source>
</reference>